<dbReference type="EC" id="5.3.1.1" evidence="3 9"/>
<keyword evidence="7 9" id="KW-0324">Glycolysis</keyword>
<dbReference type="PATRIC" id="fig|1423782.4.peg.1352"/>
<protein>
    <recommendedName>
        <fullName evidence="4 9">Triosephosphate isomerase</fullName>
        <shortName evidence="9">TIM</shortName>
        <shortName evidence="9">TPI</shortName>
        <ecNumber evidence="3 9">5.3.1.1</ecNumber>
    </recommendedName>
    <alternativeName>
        <fullName evidence="9">Triose-phosphate isomerase</fullName>
    </alternativeName>
</protein>
<dbReference type="GO" id="GO:0006094">
    <property type="term" value="P:gluconeogenesis"/>
    <property type="evidence" value="ECO:0007669"/>
    <property type="project" value="UniProtKB-UniRule"/>
</dbReference>
<evidence type="ECO:0000256" key="5">
    <source>
        <dbReference type="ARBA" id="ARBA00022432"/>
    </source>
</evidence>
<dbReference type="FunFam" id="3.20.20.70:FF:000016">
    <property type="entry name" value="Triosephosphate isomerase"/>
    <property type="match status" value="1"/>
</dbReference>
<evidence type="ECO:0000256" key="8">
    <source>
        <dbReference type="ARBA" id="ARBA00023235"/>
    </source>
</evidence>
<evidence type="ECO:0000256" key="9">
    <source>
        <dbReference type="HAMAP-Rule" id="MF_00147"/>
    </source>
</evidence>
<comment type="pathway">
    <text evidence="9 10">Carbohydrate biosynthesis; gluconeogenesis.</text>
</comment>
<evidence type="ECO:0000256" key="2">
    <source>
        <dbReference type="ARBA" id="ARBA00007422"/>
    </source>
</evidence>
<evidence type="ECO:0000256" key="6">
    <source>
        <dbReference type="ARBA" id="ARBA00022490"/>
    </source>
</evidence>
<gene>
    <name evidence="9" type="primary">tpiA</name>
    <name evidence="11" type="ORF">FD32_GL001294</name>
</gene>
<comment type="subcellular location">
    <subcellularLocation>
        <location evidence="9 10">Cytoplasm</location>
    </subcellularLocation>
</comment>
<keyword evidence="5 9" id="KW-0312">Gluconeogenesis</keyword>
<dbReference type="Proteomes" id="UP000051412">
    <property type="component" value="Unassembled WGS sequence"/>
</dbReference>
<feature type="binding site" evidence="9">
    <location>
        <position position="202"/>
    </location>
    <ligand>
        <name>substrate</name>
    </ligand>
</feature>
<comment type="pathway">
    <text evidence="1 9 10">Carbohydrate degradation; glycolysis; D-glyceraldehyde 3-phosphate from glycerone phosphate: step 1/1.</text>
</comment>
<evidence type="ECO:0000313" key="12">
    <source>
        <dbReference type="Proteomes" id="UP000051412"/>
    </source>
</evidence>
<dbReference type="GO" id="GO:0005829">
    <property type="term" value="C:cytosol"/>
    <property type="evidence" value="ECO:0007669"/>
    <property type="project" value="TreeGrafter"/>
</dbReference>
<sequence length="278" mass="29996">MGPVCVINNGKAGARCPGADHPLNRGNFMRIPIIAGNWKMNKTVDEAVAFVKEIKDQLPPAAQLQTALAAPTLCLMPMMHAAAGSPLKLMAENCFYKNAGAYTGETSPFALYQAGIHHVILGHSERRKYFHEDDELINKKVKAALDNGLCPIVCCDDTMGRRIAKDDKVHWVVGRILADLKGLSPNDIRKVTVAYEPSWAIGSGQSADPDQAEEGCYLIRQTISDMYGDAVADDVRILYGGSVTPENTSALMATADIDGVLVGADSLDAKTFLEIVNH</sequence>
<comment type="catalytic activity">
    <reaction evidence="9 10">
        <text>D-glyceraldehyde 3-phosphate = dihydroxyacetone phosphate</text>
        <dbReference type="Rhea" id="RHEA:18585"/>
        <dbReference type="ChEBI" id="CHEBI:57642"/>
        <dbReference type="ChEBI" id="CHEBI:59776"/>
        <dbReference type="EC" id="5.3.1.1"/>
    </reaction>
</comment>
<keyword evidence="8 9" id="KW-0413">Isomerase</keyword>
<feature type="active site" description="Proton acceptor" evidence="9">
    <location>
        <position position="196"/>
    </location>
</feature>
<dbReference type="NCBIfam" id="TIGR00419">
    <property type="entry name" value="tim"/>
    <property type="match status" value="1"/>
</dbReference>
<comment type="caution">
    <text evidence="9">Lacks conserved residue(s) required for the propagation of feature annotation.</text>
</comment>
<feature type="binding site" evidence="9">
    <location>
        <position position="242"/>
    </location>
    <ligand>
        <name>substrate</name>
    </ligand>
</feature>
<dbReference type="CDD" id="cd00311">
    <property type="entry name" value="TIM"/>
    <property type="match status" value="1"/>
</dbReference>
<dbReference type="PANTHER" id="PTHR21139:SF42">
    <property type="entry name" value="TRIOSEPHOSPHATE ISOMERASE"/>
    <property type="match status" value="1"/>
</dbReference>
<reference evidence="11 12" key="1">
    <citation type="journal article" date="2015" name="Genome Announc.">
        <title>Expanding the biotechnology potential of lactobacilli through comparative genomics of 213 strains and associated genera.</title>
        <authorList>
            <person name="Sun Z."/>
            <person name="Harris H.M."/>
            <person name="McCann A."/>
            <person name="Guo C."/>
            <person name="Argimon S."/>
            <person name="Zhang W."/>
            <person name="Yang X."/>
            <person name="Jeffery I.B."/>
            <person name="Cooney J.C."/>
            <person name="Kagawa T.F."/>
            <person name="Liu W."/>
            <person name="Song Y."/>
            <person name="Salvetti E."/>
            <person name="Wrobel A."/>
            <person name="Rasinkangas P."/>
            <person name="Parkhill J."/>
            <person name="Rea M.C."/>
            <person name="O'Sullivan O."/>
            <person name="Ritari J."/>
            <person name="Douillard F.P."/>
            <person name="Paul Ross R."/>
            <person name="Yang R."/>
            <person name="Briner A.E."/>
            <person name="Felis G.E."/>
            <person name="de Vos W.M."/>
            <person name="Barrangou R."/>
            <person name="Klaenhammer T.R."/>
            <person name="Caufield P.W."/>
            <person name="Cui Y."/>
            <person name="Zhang H."/>
            <person name="O'Toole P.W."/>
        </authorList>
    </citation>
    <scope>NUCLEOTIDE SEQUENCE [LARGE SCALE GENOMIC DNA]</scope>
    <source>
        <strain evidence="11 12">DSM 6035</strain>
    </source>
</reference>
<evidence type="ECO:0000256" key="4">
    <source>
        <dbReference type="ARBA" id="ARBA00019397"/>
    </source>
</evidence>
<dbReference type="AlphaFoldDB" id="A0A0R1XJ67"/>
<feature type="active site" description="Electrophile" evidence="9">
    <location>
        <position position="123"/>
    </location>
</feature>
<comment type="caution">
    <text evidence="11">The sequence shown here is derived from an EMBL/GenBank/DDBJ whole genome shotgun (WGS) entry which is preliminary data.</text>
</comment>
<dbReference type="InterPro" id="IPR000652">
    <property type="entry name" value="Triosephosphate_isomerase"/>
</dbReference>
<comment type="subunit">
    <text evidence="9 10">Homodimer.</text>
</comment>
<keyword evidence="12" id="KW-1185">Reference proteome</keyword>
<dbReference type="InterPro" id="IPR022896">
    <property type="entry name" value="TrioseP_Isoase_bac/euk"/>
</dbReference>
<evidence type="ECO:0000256" key="10">
    <source>
        <dbReference type="RuleBase" id="RU363013"/>
    </source>
</evidence>
<dbReference type="STRING" id="1423782.FD32_GL001294"/>
<organism evidence="11 12">
    <name type="scientific">Limosilactobacillus panis DSM 6035</name>
    <dbReference type="NCBI Taxonomy" id="1423782"/>
    <lineage>
        <taxon>Bacteria</taxon>
        <taxon>Bacillati</taxon>
        <taxon>Bacillota</taxon>
        <taxon>Bacilli</taxon>
        <taxon>Lactobacillales</taxon>
        <taxon>Lactobacillaceae</taxon>
        <taxon>Limosilactobacillus</taxon>
    </lineage>
</organism>
<dbReference type="InterPro" id="IPR035990">
    <property type="entry name" value="TIM_sf"/>
</dbReference>
<proteinExistence type="inferred from homology"/>
<comment type="function">
    <text evidence="9">Involved in the gluconeogenesis. Catalyzes stereospecifically the conversion of dihydroxyacetone phosphate (DHAP) to D-glyceraldehyde-3-phosphate (G3P).</text>
</comment>
<dbReference type="Pfam" id="PF00121">
    <property type="entry name" value="TIM"/>
    <property type="match status" value="1"/>
</dbReference>
<dbReference type="UniPathway" id="UPA00109">
    <property type="reaction ID" value="UER00189"/>
</dbReference>
<feature type="binding site" evidence="9">
    <location>
        <begin position="37"/>
        <end position="39"/>
    </location>
    <ligand>
        <name>substrate</name>
    </ligand>
</feature>
<dbReference type="GO" id="GO:0006096">
    <property type="term" value="P:glycolytic process"/>
    <property type="evidence" value="ECO:0007669"/>
    <property type="project" value="UniProtKB-UniRule"/>
</dbReference>
<comment type="similarity">
    <text evidence="2 9 10">Belongs to the triosephosphate isomerase family.</text>
</comment>
<name>A0A0R1XJ67_9LACO</name>
<dbReference type="HAMAP" id="MF_00147_B">
    <property type="entry name" value="TIM_B"/>
    <property type="match status" value="1"/>
</dbReference>
<dbReference type="EMBL" id="AZGM01000022">
    <property type="protein sequence ID" value="KRM29541.1"/>
    <property type="molecule type" value="Genomic_DNA"/>
</dbReference>
<dbReference type="PROSITE" id="PS51440">
    <property type="entry name" value="TIM_2"/>
    <property type="match status" value="1"/>
</dbReference>
<accession>A0A0R1XJ67</accession>
<dbReference type="GO" id="GO:0046166">
    <property type="term" value="P:glyceraldehyde-3-phosphate biosynthetic process"/>
    <property type="evidence" value="ECO:0007669"/>
    <property type="project" value="TreeGrafter"/>
</dbReference>
<dbReference type="PANTHER" id="PTHR21139">
    <property type="entry name" value="TRIOSEPHOSPHATE ISOMERASE"/>
    <property type="match status" value="1"/>
</dbReference>
<keyword evidence="6 9" id="KW-0963">Cytoplasm</keyword>
<evidence type="ECO:0000313" key="11">
    <source>
        <dbReference type="EMBL" id="KRM29541.1"/>
    </source>
</evidence>
<evidence type="ECO:0000256" key="1">
    <source>
        <dbReference type="ARBA" id="ARBA00004680"/>
    </source>
</evidence>
<dbReference type="PROSITE" id="PS00171">
    <property type="entry name" value="TIM_1"/>
    <property type="match status" value="1"/>
</dbReference>
<dbReference type="InterPro" id="IPR013785">
    <property type="entry name" value="Aldolase_TIM"/>
</dbReference>
<dbReference type="UniPathway" id="UPA00138"/>
<evidence type="ECO:0000256" key="7">
    <source>
        <dbReference type="ARBA" id="ARBA00023152"/>
    </source>
</evidence>
<dbReference type="GO" id="GO:0004807">
    <property type="term" value="F:triose-phosphate isomerase activity"/>
    <property type="evidence" value="ECO:0007669"/>
    <property type="project" value="UniProtKB-UniRule"/>
</dbReference>
<dbReference type="Gene3D" id="3.20.20.70">
    <property type="entry name" value="Aldolase class I"/>
    <property type="match status" value="1"/>
</dbReference>
<dbReference type="InterPro" id="IPR020861">
    <property type="entry name" value="Triosephosphate_isomerase_AS"/>
</dbReference>
<dbReference type="SUPFAM" id="SSF51351">
    <property type="entry name" value="Triosephosphate isomerase (TIM)"/>
    <property type="match status" value="1"/>
</dbReference>
<dbReference type="GO" id="GO:0019563">
    <property type="term" value="P:glycerol catabolic process"/>
    <property type="evidence" value="ECO:0007669"/>
    <property type="project" value="TreeGrafter"/>
</dbReference>
<evidence type="ECO:0000256" key="3">
    <source>
        <dbReference type="ARBA" id="ARBA00011940"/>
    </source>
</evidence>